<dbReference type="PROSITE" id="PS50181">
    <property type="entry name" value="FBOX"/>
    <property type="match status" value="1"/>
</dbReference>
<evidence type="ECO:0000313" key="3">
    <source>
        <dbReference type="EMBL" id="RYN27165.1"/>
    </source>
</evidence>
<dbReference type="SUPFAM" id="SSF81383">
    <property type="entry name" value="F-box domain"/>
    <property type="match status" value="1"/>
</dbReference>
<feature type="compositionally biased region" description="Polar residues" evidence="1">
    <location>
        <begin position="1"/>
        <end position="12"/>
    </location>
</feature>
<reference evidence="3 5" key="2">
    <citation type="journal article" date="2019" name="bioRxiv">
        <title>Genomics, evolutionary history and diagnostics of the Alternaria alternata species group including apple and Asian pear pathotypes.</title>
        <authorList>
            <person name="Armitage A.D."/>
            <person name="Cockerton H.M."/>
            <person name="Sreenivasaprasad S."/>
            <person name="Woodhall J.W."/>
            <person name="Lane C.R."/>
            <person name="Harrison R.J."/>
            <person name="Clarkson J.P."/>
        </authorList>
    </citation>
    <scope>NUCLEOTIDE SEQUENCE [LARGE SCALE GENOMIC DNA]</scope>
    <source>
        <strain evidence="5">FERA 1082</strain>
        <strain evidence="3">FERA 1164</strain>
    </source>
</reference>
<evidence type="ECO:0000256" key="1">
    <source>
        <dbReference type="SAM" id="MobiDB-lite"/>
    </source>
</evidence>
<name>A0A4Q4MT09_9PLEO</name>
<feature type="region of interest" description="Disordered" evidence="1">
    <location>
        <begin position="1"/>
        <end position="30"/>
    </location>
</feature>
<dbReference type="Proteomes" id="UP000292340">
    <property type="component" value="Unassembled WGS sequence"/>
</dbReference>
<comment type="caution">
    <text evidence="4">The sequence shown here is derived from an EMBL/GenBank/DDBJ whole genome shotgun (WGS) entry which is preliminary data.</text>
</comment>
<dbReference type="InterPro" id="IPR036047">
    <property type="entry name" value="F-box-like_dom_sf"/>
</dbReference>
<evidence type="ECO:0000259" key="2">
    <source>
        <dbReference type="PROSITE" id="PS50181"/>
    </source>
</evidence>
<gene>
    <name evidence="4" type="ORF">AA0114_g1652</name>
    <name evidence="3" type="ORF">AA0115_g6671</name>
</gene>
<dbReference type="Gene3D" id="1.20.1280.50">
    <property type="match status" value="1"/>
</dbReference>
<evidence type="ECO:0000313" key="4">
    <source>
        <dbReference type="EMBL" id="RYN59021.1"/>
    </source>
</evidence>
<dbReference type="Proteomes" id="UP000292402">
    <property type="component" value="Unassembled WGS sequence"/>
</dbReference>
<dbReference type="EMBL" id="PDXB01000015">
    <property type="protein sequence ID" value="RYN27165.1"/>
    <property type="molecule type" value="Genomic_DNA"/>
</dbReference>
<reference evidence="3" key="1">
    <citation type="submission" date="2017-10" db="EMBL/GenBank/DDBJ databases">
        <authorList>
            <person name="Armitage A.D."/>
            <person name="Barbara D.J."/>
            <person name="Woodhall J.W."/>
            <person name="Sreenivasaprasad S."/>
            <person name="Lane C.R."/>
            <person name="Clarkson J.P."/>
            <person name="Harrison R.J."/>
        </authorList>
    </citation>
    <scope>NUCLEOTIDE SEQUENCE</scope>
    <source>
        <strain evidence="3">FERA 1164</strain>
    </source>
</reference>
<proteinExistence type="predicted"/>
<dbReference type="InterPro" id="IPR001810">
    <property type="entry name" value="F-box_dom"/>
</dbReference>
<evidence type="ECO:0000313" key="5">
    <source>
        <dbReference type="Proteomes" id="UP000292402"/>
    </source>
</evidence>
<dbReference type="AlphaFoldDB" id="A0A4Q4MT09"/>
<feature type="domain" description="F-box" evidence="2">
    <location>
        <begin position="28"/>
        <end position="75"/>
    </location>
</feature>
<dbReference type="EMBL" id="PDXA01000004">
    <property type="protein sequence ID" value="RYN59021.1"/>
    <property type="molecule type" value="Genomic_DNA"/>
</dbReference>
<protein>
    <recommendedName>
        <fullName evidence="2">F-box domain-containing protein</fullName>
    </recommendedName>
</protein>
<organism evidence="4 5">
    <name type="scientific">Alternaria tenuissima</name>
    <dbReference type="NCBI Taxonomy" id="119927"/>
    <lineage>
        <taxon>Eukaryota</taxon>
        <taxon>Fungi</taxon>
        <taxon>Dikarya</taxon>
        <taxon>Ascomycota</taxon>
        <taxon>Pezizomycotina</taxon>
        <taxon>Dothideomycetes</taxon>
        <taxon>Pleosporomycetidae</taxon>
        <taxon>Pleosporales</taxon>
        <taxon>Pleosporineae</taxon>
        <taxon>Pleosporaceae</taxon>
        <taxon>Alternaria</taxon>
        <taxon>Alternaria sect. Alternaria</taxon>
        <taxon>Alternaria alternata complex</taxon>
    </lineage>
</organism>
<sequence>MVSPETETPQKSQELDREPRQHSLQPASHSINNLPDELLLEIATYLEGDNQALGSLTQVSRRFKVIGGELLYRTINLSRSREDNTIYLVRTLIEKPDLGSKIRQLAFSTTIYGDNTLLVLNQAMICTNMYTAMLLQIAQSVNRLDLFGTESPFESKEEFVWRSKLMIGLPNAVAGLLLALCDNLRMLHVNVYCQENLCVPTSDIYRALYGIEGDKVQHTPGHWSGFSQFRTIKRLRIFGESMRMLQLPFYSLQVLEIDLWREYSTTDAAYGEHESFANSVAQCLLPPYPNIDTLIVRSDWAELHGETHLYHDEQLPCLFQNLPQSTITHLEILFVRSPTAVKRWCGSFEYIARALSDAENVSLSLEYLKIDYEVSNHFDPRRCFGRCTNVPGLHSFSKLTKMEVLQGVLLYEARNTFNEHHYFNGIIPPPNLESLTVICPTLAIFEWLDILVDHKTDAPYLCEIILLCRCGYGIGPKEFEGDVATRVFEKLKELGVDVSVVEEKVGAFAAQARKDGSVWEADWSEDGWVEGLFGEEMG</sequence>
<accession>A0A4Q4MT09</accession>
<reference evidence="4" key="3">
    <citation type="journal article" date="2019" name="J. ISSAAS">
        <title>Genomics, evolutionary history and diagnostics of the Alternaria alternata species group including apple and Asian pear pathotypes.</title>
        <authorList>
            <person name="Armitage A.D."/>
            <person name="Cockerton H.M."/>
            <person name="Sreenivasaprasad S."/>
            <person name="Woodhall J."/>
            <person name="Lane C."/>
            <person name="Harrison R.J."/>
            <person name="Clarkson J.P."/>
        </authorList>
    </citation>
    <scope>NUCLEOTIDE SEQUENCE</scope>
    <source>
        <strain evidence="4">FERA 1082</strain>
    </source>
</reference>
<dbReference type="Pfam" id="PF12937">
    <property type="entry name" value="F-box-like"/>
    <property type="match status" value="1"/>
</dbReference>